<dbReference type="InterPro" id="IPR036181">
    <property type="entry name" value="MIT_dom_sf"/>
</dbReference>
<organism evidence="2">
    <name type="scientific">Absidia glauca</name>
    <name type="common">Pin mould</name>
    <dbReference type="NCBI Taxonomy" id="4829"/>
    <lineage>
        <taxon>Eukaryota</taxon>
        <taxon>Fungi</taxon>
        <taxon>Fungi incertae sedis</taxon>
        <taxon>Mucoromycota</taxon>
        <taxon>Mucoromycotina</taxon>
        <taxon>Mucoromycetes</taxon>
        <taxon>Mucorales</taxon>
        <taxon>Cunninghamellaceae</taxon>
        <taxon>Absidia</taxon>
    </lineage>
</organism>
<dbReference type="InParanoid" id="A0A168NQH8"/>
<keyword evidence="3" id="KW-1185">Reference proteome</keyword>
<feature type="region of interest" description="Disordered" evidence="1">
    <location>
        <begin position="1"/>
        <end position="38"/>
    </location>
</feature>
<evidence type="ECO:0000313" key="2">
    <source>
        <dbReference type="EMBL" id="SAM01002.1"/>
    </source>
</evidence>
<gene>
    <name evidence="2" type="primary">ABSGL_06738.1 scaffold 8661</name>
</gene>
<feature type="compositionally biased region" description="Low complexity" evidence="1">
    <location>
        <begin position="72"/>
        <end position="108"/>
    </location>
</feature>
<dbReference type="OrthoDB" id="2414723at2759"/>
<feature type="compositionally biased region" description="Low complexity" evidence="1">
    <location>
        <begin position="18"/>
        <end position="36"/>
    </location>
</feature>
<feature type="region of interest" description="Disordered" evidence="1">
    <location>
        <begin position="229"/>
        <end position="251"/>
    </location>
</feature>
<proteinExistence type="predicted"/>
<sequence>MPLLGSKNKKKAAVTPRASLSATTASSSNKGNSSSTIYPHQSTLLSRLPSNASTPTVYQQQQYNTNFTNHTSPSLSAQQQQQQQHQSYQSSLISPFDSPTPTPSTSWTSEMSAFVDKLRDDAAAIVGSTKYQSQQHQLQYPPLDRKSVSQGMKLVAIAADEYEDGNDDVALDIYLSGIDKILMALPNKTDPRTKLAIREKLQSVEERVGILNLAIQYKRLPSLDPLDVSTANDSTSVSGSSTTTTTTTTTTTSMLSRISTTINTISSIGSTTVQAWEENNAAMQTYDQRDPLQRFKRFGRFVINTSVTCAVLIKQSPIPDIVGLICSYLLHIVSYLDHQYAVRAKVQNAGFECVKMLLAADEQYHLHEIATETLYMFIAASLKAAVAFKESPSYRHRPSSPAPSSAVANDAALPQIGYQESPPPPPSRLPWILSGWY</sequence>
<accession>A0A168NQH8</accession>
<evidence type="ECO:0000256" key="1">
    <source>
        <dbReference type="SAM" id="MobiDB-lite"/>
    </source>
</evidence>
<dbReference type="STRING" id="4829.A0A168NQH8"/>
<protein>
    <recommendedName>
        <fullName evidence="4">MIT domain-containing protein</fullName>
    </recommendedName>
</protein>
<dbReference type="AlphaFoldDB" id="A0A168NQH8"/>
<dbReference type="Proteomes" id="UP000078561">
    <property type="component" value="Unassembled WGS sequence"/>
</dbReference>
<name>A0A168NQH8_ABSGL</name>
<evidence type="ECO:0000313" key="3">
    <source>
        <dbReference type="Proteomes" id="UP000078561"/>
    </source>
</evidence>
<evidence type="ECO:0008006" key="4">
    <source>
        <dbReference type="Google" id="ProtNLM"/>
    </source>
</evidence>
<dbReference type="OMA" id="LAMHAST"/>
<dbReference type="Gene3D" id="1.20.58.80">
    <property type="entry name" value="Phosphotransferase system, lactose/cellobiose-type IIA subunit"/>
    <property type="match status" value="1"/>
</dbReference>
<dbReference type="EMBL" id="LT553497">
    <property type="protein sequence ID" value="SAM01002.1"/>
    <property type="molecule type" value="Genomic_DNA"/>
</dbReference>
<reference evidence="2" key="1">
    <citation type="submission" date="2016-04" db="EMBL/GenBank/DDBJ databases">
        <authorList>
            <person name="Evans L.H."/>
            <person name="Alamgir A."/>
            <person name="Owens N."/>
            <person name="Weber N.D."/>
            <person name="Virtaneva K."/>
            <person name="Barbian K."/>
            <person name="Babar A."/>
            <person name="Rosenke K."/>
        </authorList>
    </citation>
    <scope>NUCLEOTIDE SEQUENCE [LARGE SCALE GENOMIC DNA]</scope>
    <source>
        <strain evidence="2">CBS 101.48</strain>
    </source>
</reference>
<dbReference type="SUPFAM" id="SSF116846">
    <property type="entry name" value="MIT domain"/>
    <property type="match status" value="1"/>
</dbReference>
<feature type="region of interest" description="Disordered" evidence="1">
    <location>
        <begin position="66"/>
        <end position="108"/>
    </location>
</feature>